<dbReference type="InterPro" id="IPR021235">
    <property type="entry name" value="DUF2637"/>
</dbReference>
<feature type="transmembrane region" description="Helical" evidence="1">
    <location>
        <begin position="123"/>
        <end position="140"/>
    </location>
</feature>
<gene>
    <name evidence="2" type="ORF">NGB36_31910</name>
</gene>
<protein>
    <submittedName>
        <fullName evidence="2">DUF2637 domain-containing protein</fullName>
    </submittedName>
</protein>
<comment type="caution">
    <text evidence="2">The sequence shown here is derived from an EMBL/GenBank/DDBJ whole genome shotgun (WGS) entry which is preliminary data.</text>
</comment>
<organism evidence="2 3">
    <name type="scientific">Streptomyces humicola</name>
    <dbReference type="NCBI Taxonomy" id="2953240"/>
    <lineage>
        <taxon>Bacteria</taxon>
        <taxon>Bacillati</taxon>
        <taxon>Actinomycetota</taxon>
        <taxon>Actinomycetes</taxon>
        <taxon>Kitasatosporales</taxon>
        <taxon>Streptomycetaceae</taxon>
        <taxon>Streptomyces</taxon>
    </lineage>
</organism>
<sequence length="220" mass="23924">MDSFGGEWQFEADLAELLAQSTATTSGNGNAPFTGAAYEPYEYSSPAPRPSAARSHRRRNRLLRLVARLRRPGPVLLLRWLSLLIATTTAAIVTMMSVLGGMISYDPMRHLASLGVSPGLAGWWPLLVFGPWLVASLSILRAAVHQRHVSHSWAVVVFFSLIAVYLCVAHAQKTVTSMAVAGLPPVTALVSFHQLVRQITLTNPPKHALPRQRSTPGQSN</sequence>
<dbReference type="RefSeq" id="WP_255924137.1">
    <property type="nucleotide sequence ID" value="NZ_JANFNG010000049.1"/>
</dbReference>
<evidence type="ECO:0000313" key="2">
    <source>
        <dbReference type="EMBL" id="MCQ4085045.1"/>
    </source>
</evidence>
<feature type="transmembrane region" description="Helical" evidence="1">
    <location>
        <begin position="152"/>
        <end position="171"/>
    </location>
</feature>
<evidence type="ECO:0000256" key="1">
    <source>
        <dbReference type="SAM" id="Phobius"/>
    </source>
</evidence>
<keyword evidence="3" id="KW-1185">Reference proteome</keyword>
<keyword evidence="1" id="KW-1133">Transmembrane helix</keyword>
<feature type="transmembrane region" description="Helical" evidence="1">
    <location>
        <begin position="77"/>
        <end position="103"/>
    </location>
</feature>
<name>A0ABT1Q6N6_9ACTN</name>
<evidence type="ECO:0000313" key="3">
    <source>
        <dbReference type="Proteomes" id="UP001057702"/>
    </source>
</evidence>
<accession>A0ABT1Q6N6</accession>
<reference evidence="2" key="1">
    <citation type="submission" date="2022-06" db="EMBL/GenBank/DDBJ databases">
        <title>Draft genome sequence of Streptomyces sp. RB6PN25 isolated from peat swamp forest in Thailand.</title>
        <authorList>
            <person name="Duangmal K."/>
            <person name="Klaysubun C."/>
        </authorList>
    </citation>
    <scope>NUCLEOTIDE SEQUENCE</scope>
    <source>
        <strain evidence="2">RB6PN25</strain>
    </source>
</reference>
<keyword evidence="1" id="KW-0812">Transmembrane</keyword>
<dbReference type="EMBL" id="JANFNG010000049">
    <property type="protein sequence ID" value="MCQ4085045.1"/>
    <property type="molecule type" value="Genomic_DNA"/>
</dbReference>
<dbReference type="Pfam" id="PF10935">
    <property type="entry name" value="DUF2637"/>
    <property type="match status" value="1"/>
</dbReference>
<proteinExistence type="predicted"/>
<keyword evidence="1" id="KW-0472">Membrane</keyword>
<dbReference type="Proteomes" id="UP001057702">
    <property type="component" value="Unassembled WGS sequence"/>
</dbReference>